<dbReference type="RefSeq" id="WP_125016552.1">
    <property type="nucleotide sequence ID" value="NZ_RQVQ01000002.1"/>
</dbReference>
<comment type="caution">
    <text evidence="1">The sequence shown here is derived from an EMBL/GenBank/DDBJ whole genome shotgun (WGS) entry which is preliminary data.</text>
</comment>
<accession>A0A3P3WFF0</accession>
<keyword evidence="2" id="KW-1185">Reference proteome</keyword>
<evidence type="ECO:0000313" key="2">
    <source>
        <dbReference type="Proteomes" id="UP000275719"/>
    </source>
</evidence>
<proteinExistence type="predicted"/>
<organism evidence="1 2">
    <name type="scientific">Paenimyroides tangerinum</name>
    <dbReference type="NCBI Taxonomy" id="2488728"/>
    <lineage>
        <taxon>Bacteria</taxon>
        <taxon>Pseudomonadati</taxon>
        <taxon>Bacteroidota</taxon>
        <taxon>Flavobacteriia</taxon>
        <taxon>Flavobacteriales</taxon>
        <taxon>Flavobacteriaceae</taxon>
        <taxon>Paenimyroides</taxon>
    </lineage>
</organism>
<sequence length="313" mass="36674">MKNKSIWSILLLVFSLTNCNSQHEMTQEQLNELIEEEYNYVTQFESKPFYRLQINKQACRLVIESYVEDYRFLEDDGESMLLPINYMIAGSGPQKIKVKVYPRSGETYITKNAYIGLNLIYASTNRAKLNEHQSLATFTLPKNIEEQKLPYFEGEITFDAFVPYNYVNQLNAATDLKQLKNIRELVENKYKQIHQLALDNHEYEYIKAFLFSYGKLSNTHYATLEEVKWTYKDGSPFIPPSPKVYDKKFLPLDDCEMQFYADGKIVALWHKNKLTSGLDMEFKVNEDGEIFEDTVADPIFLWMPEGSNELLIW</sequence>
<evidence type="ECO:0000313" key="1">
    <source>
        <dbReference type="EMBL" id="RRJ93107.1"/>
    </source>
</evidence>
<reference evidence="1 2" key="1">
    <citation type="submission" date="2018-11" db="EMBL/GenBank/DDBJ databases">
        <title>Flavobacterium sp. nov., YIM 102701-2 draft genome.</title>
        <authorList>
            <person name="Li G."/>
            <person name="Jiang Y."/>
        </authorList>
    </citation>
    <scope>NUCLEOTIDE SEQUENCE [LARGE SCALE GENOMIC DNA]</scope>
    <source>
        <strain evidence="1 2">YIM 102701-2</strain>
    </source>
</reference>
<dbReference type="EMBL" id="RQVQ01000002">
    <property type="protein sequence ID" value="RRJ93107.1"/>
    <property type="molecule type" value="Genomic_DNA"/>
</dbReference>
<gene>
    <name evidence="1" type="ORF">EG240_01120</name>
</gene>
<dbReference type="Proteomes" id="UP000275719">
    <property type="component" value="Unassembled WGS sequence"/>
</dbReference>
<dbReference type="OrthoDB" id="1149023at2"/>
<protein>
    <submittedName>
        <fullName evidence="1">Uncharacterized protein</fullName>
    </submittedName>
</protein>
<name>A0A3P3WFF0_9FLAO</name>
<dbReference type="AlphaFoldDB" id="A0A3P3WFF0"/>